<protein>
    <recommendedName>
        <fullName evidence="3">DUF2804 domain-containing protein</fullName>
    </recommendedName>
</protein>
<accession>A0A919XJH4</accession>
<dbReference type="RefSeq" id="WP_201452166.1">
    <property type="nucleotide sequence ID" value="NZ_BORQ01000003.1"/>
</dbReference>
<proteinExistence type="predicted"/>
<dbReference type="Proteomes" id="UP000679779">
    <property type="component" value="Unassembled WGS sequence"/>
</dbReference>
<evidence type="ECO:0008006" key="3">
    <source>
        <dbReference type="Google" id="ProtNLM"/>
    </source>
</evidence>
<organism evidence="1 2">
    <name type="scientific">Paenibacillus albilobatus</name>
    <dbReference type="NCBI Taxonomy" id="2716884"/>
    <lineage>
        <taxon>Bacteria</taxon>
        <taxon>Bacillati</taxon>
        <taxon>Bacillota</taxon>
        <taxon>Bacilli</taxon>
        <taxon>Bacillales</taxon>
        <taxon>Paenibacillaceae</taxon>
        <taxon>Paenibacillus</taxon>
    </lineage>
</organism>
<sequence>MRNHRITTFSDLLYPNGTLMQKGYSTKAVMRYNRKQIKAPPWRIKEWDFYQVLNDDFCLQLTIGHTSYAGELSVMLIDLNEKKTYAVREMLALPFNRLRMPASAEHGDLAVRRKNIEMSFEVYKGGRRLRCRTRSRRAGQPVDIDLELCQPDLESLVIATPFDENPRYFYYNHKINCMPASGTVNMGGRTIGFEPETAFGLLDWGRGAWPFSHEWVWGNGSAWIGGKRFGFNIGFGFGNTEAATENMLFYDGNAHKLNEVYVDLAAGGYMSPKTIASDDGRFEMDFEPLYDRYTETKMLFVDNRCHQIFGRLNGKAVLDDGTVIEVKDMLAFVEHAVNHW</sequence>
<reference evidence="1" key="1">
    <citation type="submission" date="2021-03" db="EMBL/GenBank/DDBJ databases">
        <title>Antimicrobial resistance genes in bacteria isolated from Japanese honey, and their potential for conferring macrolide and lincosamide resistance in the American foulbrood pathogen Paenibacillus larvae.</title>
        <authorList>
            <person name="Okamoto M."/>
            <person name="Kumagai M."/>
            <person name="Kanamori H."/>
            <person name="Takamatsu D."/>
        </authorList>
    </citation>
    <scope>NUCLEOTIDE SEQUENCE</scope>
    <source>
        <strain evidence="1">J2TS6</strain>
    </source>
</reference>
<keyword evidence="2" id="KW-1185">Reference proteome</keyword>
<dbReference type="PANTHER" id="PTHR35868:SF3">
    <property type="entry name" value="DUF2804 DOMAIN-CONTAINING PROTEIN"/>
    <property type="match status" value="1"/>
</dbReference>
<evidence type="ECO:0000313" key="2">
    <source>
        <dbReference type="Proteomes" id="UP000679779"/>
    </source>
</evidence>
<dbReference type="Pfam" id="PF10974">
    <property type="entry name" value="DUF2804"/>
    <property type="match status" value="1"/>
</dbReference>
<dbReference type="EMBL" id="BORQ01000003">
    <property type="protein sequence ID" value="GIO31882.1"/>
    <property type="molecule type" value="Genomic_DNA"/>
</dbReference>
<evidence type="ECO:0000313" key="1">
    <source>
        <dbReference type="EMBL" id="GIO31882.1"/>
    </source>
</evidence>
<dbReference type="AlphaFoldDB" id="A0A919XJH4"/>
<gene>
    <name evidence="1" type="ORF">J2TS6_30230</name>
</gene>
<dbReference type="InterPro" id="IPR021243">
    <property type="entry name" value="DUF2804"/>
</dbReference>
<name>A0A919XJH4_9BACL</name>
<comment type="caution">
    <text evidence="1">The sequence shown here is derived from an EMBL/GenBank/DDBJ whole genome shotgun (WGS) entry which is preliminary data.</text>
</comment>
<dbReference type="PANTHER" id="PTHR35868">
    <property type="entry name" value="DUF2804 DOMAIN-CONTAINING PROTEIN-RELATED"/>
    <property type="match status" value="1"/>
</dbReference>